<reference evidence="8 9" key="1">
    <citation type="submission" date="2015-01" db="EMBL/GenBank/DDBJ databases">
        <title>Genome sequence of Jeotgalibacillus alimentarius.</title>
        <authorList>
            <person name="Goh K.M."/>
            <person name="Chan K.-G."/>
            <person name="Yaakop A.S."/>
            <person name="Ee R."/>
            <person name="Gan H.M."/>
            <person name="Chan C.S."/>
        </authorList>
    </citation>
    <scope>NUCLEOTIDE SEQUENCE [LARGE SCALE GENOMIC DNA]</scope>
    <source>
        <strain evidence="8 9">YKJ-13</strain>
    </source>
</reference>
<dbReference type="AlphaFoldDB" id="A0A0C2RZS0"/>
<dbReference type="InterPro" id="IPR000086">
    <property type="entry name" value="NUDIX_hydrolase_dom"/>
</dbReference>
<evidence type="ECO:0000256" key="5">
    <source>
        <dbReference type="ARBA" id="ARBA00022842"/>
    </source>
</evidence>
<dbReference type="NCBIfam" id="TIGR02705">
    <property type="entry name" value="nudix_YtkD"/>
    <property type="match status" value="1"/>
</dbReference>
<dbReference type="SUPFAM" id="SSF55811">
    <property type="entry name" value="Nudix"/>
    <property type="match status" value="1"/>
</dbReference>
<dbReference type="Gene3D" id="3.90.79.10">
    <property type="entry name" value="Nucleoside Triphosphate Pyrophosphohydrolase"/>
    <property type="match status" value="1"/>
</dbReference>
<dbReference type="InterPro" id="IPR020084">
    <property type="entry name" value="NUDIX_hydrolase_CS"/>
</dbReference>
<evidence type="ECO:0000256" key="3">
    <source>
        <dbReference type="ARBA" id="ARBA00022723"/>
    </source>
</evidence>
<evidence type="ECO:0000256" key="4">
    <source>
        <dbReference type="ARBA" id="ARBA00022801"/>
    </source>
</evidence>
<dbReference type="Pfam" id="PF00293">
    <property type="entry name" value="NUDIX"/>
    <property type="match status" value="1"/>
</dbReference>
<dbReference type="PANTHER" id="PTHR43758">
    <property type="entry name" value="7,8-DIHYDRO-8-OXOGUANINE TRIPHOSPHATASE"/>
    <property type="match status" value="1"/>
</dbReference>
<dbReference type="GO" id="GO:0016818">
    <property type="term" value="F:hydrolase activity, acting on acid anhydrides, in phosphorus-containing anhydrides"/>
    <property type="evidence" value="ECO:0007669"/>
    <property type="project" value="TreeGrafter"/>
</dbReference>
<comment type="cofactor">
    <cofactor evidence="1">
        <name>Mg(2+)</name>
        <dbReference type="ChEBI" id="CHEBI:18420"/>
    </cofactor>
</comment>
<dbReference type="InterPro" id="IPR020476">
    <property type="entry name" value="Nudix_hydrolase"/>
</dbReference>
<protein>
    <recommendedName>
        <fullName evidence="7">Nudix hydrolase domain-containing protein</fullName>
    </recommendedName>
</protein>
<accession>A0A0C2RZS0</accession>
<feature type="domain" description="Nudix hydrolase" evidence="7">
    <location>
        <begin position="21"/>
        <end position="144"/>
    </location>
</feature>
<keyword evidence="3" id="KW-0479">Metal-binding</keyword>
<proteinExistence type="inferred from homology"/>
<dbReference type="OrthoDB" id="9131041at2"/>
<dbReference type="PATRIC" id="fig|135826.4.peg.2410"/>
<dbReference type="GO" id="GO:0005737">
    <property type="term" value="C:cytoplasm"/>
    <property type="evidence" value="ECO:0007669"/>
    <property type="project" value="TreeGrafter"/>
</dbReference>
<keyword evidence="5" id="KW-0460">Magnesium</keyword>
<evidence type="ECO:0000256" key="6">
    <source>
        <dbReference type="RuleBase" id="RU003476"/>
    </source>
</evidence>
<dbReference type="PROSITE" id="PS00893">
    <property type="entry name" value="NUDIX_BOX"/>
    <property type="match status" value="1"/>
</dbReference>
<evidence type="ECO:0000313" key="8">
    <source>
        <dbReference type="EMBL" id="KIL47314.1"/>
    </source>
</evidence>
<evidence type="ECO:0000256" key="1">
    <source>
        <dbReference type="ARBA" id="ARBA00001946"/>
    </source>
</evidence>
<evidence type="ECO:0000259" key="7">
    <source>
        <dbReference type="PROSITE" id="PS51462"/>
    </source>
</evidence>
<dbReference type="InterPro" id="IPR014078">
    <property type="entry name" value="Nudix_YtkD"/>
</dbReference>
<dbReference type="InterPro" id="IPR015797">
    <property type="entry name" value="NUDIX_hydrolase-like_dom_sf"/>
</dbReference>
<sequence>MYQFKDENGFTVTYSHQSDYFSKSPAHVLILTRYNGQWVLTQHKKRGYEFPGGKVEQGESTEAAAKREVMEELGGETGELIPVGQYKVDTSPVIIKSVYYTELASLTPKTDYHETDGPVMVTGDLLSERFQDAFSFIMKDDTVKISLEYIQKLQEGGRELG</sequence>
<dbReference type="EMBL" id="JXRQ01000022">
    <property type="protein sequence ID" value="KIL47314.1"/>
    <property type="molecule type" value="Genomic_DNA"/>
</dbReference>
<keyword evidence="4 6" id="KW-0378">Hydrolase</keyword>
<dbReference type="PROSITE" id="PS51462">
    <property type="entry name" value="NUDIX"/>
    <property type="match status" value="1"/>
</dbReference>
<evidence type="ECO:0000256" key="2">
    <source>
        <dbReference type="ARBA" id="ARBA00005582"/>
    </source>
</evidence>
<comment type="similarity">
    <text evidence="2 6">Belongs to the Nudix hydrolase family.</text>
</comment>
<name>A0A0C2RZS0_9BACL</name>
<dbReference type="PANTHER" id="PTHR43758:SF8">
    <property type="entry name" value="8-OXO-DGTP DIPHOSPHATASE YTKD-RELATED"/>
    <property type="match status" value="1"/>
</dbReference>
<organism evidence="8 9">
    <name type="scientific">Jeotgalibacillus alimentarius</name>
    <dbReference type="NCBI Taxonomy" id="135826"/>
    <lineage>
        <taxon>Bacteria</taxon>
        <taxon>Bacillati</taxon>
        <taxon>Bacillota</taxon>
        <taxon>Bacilli</taxon>
        <taxon>Bacillales</taxon>
        <taxon>Caryophanaceae</taxon>
        <taxon>Jeotgalibacillus</taxon>
    </lineage>
</organism>
<evidence type="ECO:0000313" key="9">
    <source>
        <dbReference type="Proteomes" id="UP000031950"/>
    </source>
</evidence>
<dbReference type="Proteomes" id="UP000031950">
    <property type="component" value="Unassembled WGS sequence"/>
</dbReference>
<comment type="caution">
    <text evidence="8">The sequence shown here is derived from an EMBL/GenBank/DDBJ whole genome shotgun (WGS) entry which is preliminary data.</text>
</comment>
<keyword evidence="9" id="KW-1185">Reference proteome</keyword>
<dbReference type="RefSeq" id="WP_041122975.1">
    <property type="nucleotide sequence ID" value="NZ_JXRQ01000022.1"/>
</dbReference>
<dbReference type="STRING" id="135826.KP77_24190"/>
<dbReference type="GO" id="GO:0046872">
    <property type="term" value="F:metal ion binding"/>
    <property type="evidence" value="ECO:0007669"/>
    <property type="project" value="UniProtKB-KW"/>
</dbReference>
<dbReference type="PRINTS" id="PR00502">
    <property type="entry name" value="NUDIXFAMILY"/>
</dbReference>
<gene>
    <name evidence="8" type="ORF">KP77_24190</name>
</gene>